<feature type="compositionally biased region" description="Low complexity" evidence="1">
    <location>
        <begin position="329"/>
        <end position="342"/>
    </location>
</feature>
<feature type="signal peptide" evidence="2">
    <location>
        <begin position="1"/>
        <end position="24"/>
    </location>
</feature>
<proteinExistence type="predicted"/>
<evidence type="ECO:0000313" key="4">
    <source>
        <dbReference type="Proteomes" id="UP001150925"/>
    </source>
</evidence>
<feature type="compositionally biased region" description="Low complexity" evidence="1">
    <location>
        <begin position="105"/>
        <end position="124"/>
    </location>
</feature>
<keyword evidence="4" id="KW-1185">Reference proteome</keyword>
<dbReference type="AlphaFoldDB" id="A0A9W8ANL1"/>
<dbReference type="Proteomes" id="UP001150925">
    <property type="component" value="Unassembled WGS sequence"/>
</dbReference>
<keyword evidence="2" id="KW-0732">Signal</keyword>
<feature type="region of interest" description="Disordered" evidence="1">
    <location>
        <begin position="273"/>
        <end position="362"/>
    </location>
</feature>
<feature type="compositionally biased region" description="Low complexity" evidence="1">
    <location>
        <begin position="350"/>
        <end position="362"/>
    </location>
</feature>
<accession>A0A9W8ANL1</accession>
<reference evidence="3" key="1">
    <citation type="submission" date="2022-07" db="EMBL/GenBank/DDBJ databases">
        <title>Phylogenomic reconstructions and comparative analyses of Kickxellomycotina fungi.</title>
        <authorList>
            <person name="Reynolds N.K."/>
            <person name="Stajich J.E."/>
            <person name="Barry K."/>
            <person name="Grigoriev I.V."/>
            <person name="Crous P."/>
            <person name="Smith M.E."/>
        </authorList>
    </citation>
    <scope>NUCLEOTIDE SEQUENCE</scope>
    <source>
        <strain evidence="3">RSA 1196</strain>
    </source>
</reference>
<dbReference type="PROSITE" id="PS51257">
    <property type="entry name" value="PROKAR_LIPOPROTEIN"/>
    <property type="match status" value="1"/>
</dbReference>
<protein>
    <submittedName>
        <fullName evidence="3">Uncharacterized protein</fullName>
    </submittedName>
</protein>
<feature type="region of interest" description="Disordered" evidence="1">
    <location>
        <begin position="34"/>
        <end position="249"/>
    </location>
</feature>
<evidence type="ECO:0000256" key="2">
    <source>
        <dbReference type="SAM" id="SignalP"/>
    </source>
</evidence>
<feature type="non-terminal residue" evidence="3">
    <location>
        <position position="362"/>
    </location>
</feature>
<feature type="compositionally biased region" description="Acidic residues" evidence="1">
    <location>
        <begin position="282"/>
        <end position="296"/>
    </location>
</feature>
<organism evidence="3 4">
    <name type="scientific">Dispira parvispora</name>
    <dbReference type="NCBI Taxonomy" id="1520584"/>
    <lineage>
        <taxon>Eukaryota</taxon>
        <taxon>Fungi</taxon>
        <taxon>Fungi incertae sedis</taxon>
        <taxon>Zoopagomycota</taxon>
        <taxon>Kickxellomycotina</taxon>
        <taxon>Dimargaritomycetes</taxon>
        <taxon>Dimargaritales</taxon>
        <taxon>Dimargaritaceae</taxon>
        <taxon>Dispira</taxon>
    </lineage>
</organism>
<name>A0A9W8ANL1_9FUNG</name>
<sequence>MQKSTKHLALLGILLSCSVSAALAKAEKPEAGLAYGNAAPQNSDQGNGAYPPAQPYPPKLPEQEQEQLPEPKPEPETEQPESPPVQPYPPKQSESQPEPQPEQPTYPTETPTEPEAVETPITTPGVSEPDMSSPVETPADDGNDVNAGEPPAGNESDTPTTLPAFVTQLLGMLDKIGDEGQEGTPEDQYLPTETNTEGAGGEPEGETSTAQPDDGNNGDSGIVARNLATDEEPEPELGQPTPTPSVHYTTEDIYTRVRIPLYRLSAFQQALRTISTTAHPEEETEPAVNEEEETSEEGQVRDERRPERNGNSHVRATFTITETRKTTTSEETTSTETSTSHTTTHKESTATETTSPTTTTAI</sequence>
<feature type="chain" id="PRO_5040776763" evidence="2">
    <location>
        <begin position="25"/>
        <end position="362"/>
    </location>
</feature>
<comment type="caution">
    <text evidence="3">The sequence shown here is derived from an EMBL/GenBank/DDBJ whole genome shotgun (WGS) entry which is preliminary data.</text>
</comment>
<dbReference type="EMBL" id="JANBPY010003078">
    <property type="protein sequence ID" value="KAJ1952800.1"/>
    <property type="molecule type" value="Genomic_DNA"/>
</dbReference>
<gene>
    <name evidence="3" type="ORF">IWQ62_006141</name>
</gene>
<feature type="compositionally biased region" description="Basic and acidic residues" evidence="1">
    <location>
        <begin position="298"/>
        <end position="310"/>
    </location>
</feature>
<evidence type="ECO:0000256" key="1">
    <source>
        <dbReference type="SAM" id="MobiDB-lite"/>
    </source>
</evidence>
<evidence type="ECO:0000313" key="3">
    <source>
        <dbReference type="EMBL" id="KAJ1952800.1"/>
    </source>
</evidence>
<feature type="compositionally biased region" description="Pro residues" evidence="1">
    <location>
        <begin position="81"/>
        <end position="90"/>
    </location>
</feature>
<dbReference type="OrthoDB" id="5754801at2759"/>